<keyword evidence="2" id="KW-1185">Reference proteome</keyword>
<name>A0ACC1B479_9ROSI</name>
<evidence type="ECO:0000313" key="2">
    <source>
        <dbReference type="Proteomes" id="UP001164250"/>
    </source>
</evidence>
<dbReference type="EMBL" id="CM047903">
    <property type="protein sequence ID" value="KAJ0093730.1"/>
    <property type="molecule type" value="Genomic_DNA"/>
</dbReference>
<evidence type="ECO:0000313" key="1">
    <source>
        <dbReference type="EMBL" id="KAJ0093730.1"/>
    </source>
</evidence>
<dbReference type="Proteomes" id="UP001164250">
    <property type="component" value="Chromosome 7"/>
</dbReference>
<proteinExistence type="predicted"/>
<protein>
    <submittedName>
        <fullName evidence="1">Uncharacterized protein</fullName>
    </submittedName>
</protein>
<comment type="caution">
    <text evidence="1">The sequence shown here is derived from an EMBL/GenBank/DDBJ whole genome shotgun (WGS) entry which is preliminary data.</text>
</comment>
<accession>A0ACC1B479</accession>
<organism evidence="1 2">
    <name type="scientific">Pistacia atlantica</name>
    <dbReference type="NCBI Taxonomy" id="434234"/>
    <lineage>
        <taxon>Eukaryota</taxon>
        <taxon>Viridiplantae</taxon>
        <taxon>Streptophyta</taxon>
        <taxon>Embryophyta</taxon>
        <taxon>Tracheophyta</taxon>
        <taxon>Spermatophyta</taxon>
        <taxon>Magnoliopsida</taxon>
        <taxon>eudicotyledons</taxon>
        <taxon>Gunneridae</taxon>
        <taxon>Pentapetalae</taxon>
        <taxon>rosids</taxon>
        <taxon>malvids</taxon>
        <taxon>Sapindales</taxon>
        <taxon>Anacardiaceae</taxon>
        <taxon>Pistacia</taxon>
    </lineage>
</organism>
<gene>
    <name evidence="1" type="ORF">Patl1_25518</name>
</gene>
<sequence length="71" mass="8164">MCGVLCVFSSFTDSYKEGNVTQYGIVTISDRLWPHEVVSEDYKLKLRDFGHAYVVSDCVGRASTFFWILIY</sequence>
<reference evidence="2" key="1">
    <citation type="journal article" date="2023" name="G3 (Bethesda)">
        <title>Genome assembly and association tests identify interacting loci associated with vigor, precocity, and sex in interspecific pistachio rootstocks.</title>
        <authorList>
            <person name="Palmer W."/>
            <person name="Jacygrad E."/>
            <person name="Sagayaradj S."/>
            <person name="Cavanaugh K."/>
            <person name="Han R."/>
            <person name="Bertier L."/>
            <person name="Beede B."/>
            <person name="Kafkas S."/>
            <person name="Golino D."/>
            <person name="Preece J."/>
            <person name="Michelmore R."/>
        </authorList>
    </citation>
    <scope>NUCLEOTIDE SEQUENCE [LARGE SCALE GENOMIC DNA]</scope>
</reference>